<dbReference type="SUPFAM" id="SSF56529">
    <property type="entry name" value="FAH"/>
    <property type="match status" value="1"/>
</dbReference>
<gene>
    <name evidence="3" type="ORF">ACFWGY_05860</name>
</gene>
<dbReference type="Pfam" id="PF01557">
    <property type="entry name" value="FAA_hydrolase"/>
    <property type="match status" value="1"/>
</dbReference>
<dbReference type="PANTHER" id="PTHR11820">
    <property type="entry name" value="ACYLPYRUVASE"/>
    <property type="match status" value="1"/>
</dbReference>
<feature type="domain" description="Fumarylacetoacetase-like C-terminal" evidence="2">
    <location>
        <begin position="58"/>
        <end position="264"/>
    </location>
</feature>
<evidence type="ECO:0000313" key="3">
    <source>
        <dbReference type="EMBL" id="MFD6792843.1"/>
    </source>
</evidence>
<sequence length="266" mass="28295">MRIGRLVDGRCVIDTGDGFWRSAAEGVTVESVVAGGHAETVGKPVDDPVFTAPYRPGTIIGVGLNFLDTVAQMGWEQPSAPYLFPKLSSSVIGDGDAIVLDDSLTARLDWEVELAVVIGRTTKNVSASEALKHVFGYTGANDVSARDVQAEDGQWLRGKGMDTYCPLGPVVVNADVIPDPQAVRLQTWVNGQQWQNGTTADMVFTVAELVAYCSAHFTLEPGDVILTGTPAGCGDFAVPRRGLRQGDVVETQVAGIGRLRNPVRAI</sequence>
<proteinExistence type="predicted"/>
<dbReference type="InterPro" id="IPR036663">
    <property type="entry name" value="Fumarylacetoacetase_C_sf"/>
</dbReference>
<dbReference type="Proteomes" id="UP001598673">
    <property type="component" value="Unassembled WGS sequence"/>
</dbReference>
<evidence type="ECO:0000259" key="2">
    <source>
        <dbReference type="Pfam" id="PF01557"/>
    </source>
</evidence>
<name>A0ABW6G0Z4_9PSEU</name>
<dbReference type="GO" id="GO:0016787">
    <property type="term" value="F:hydrolase activity"/>
    <property type="evidence" value="ECO:0007669"/>
    <property type="project" value="UniProtKB-KW"/>
</dbReference>
<reference evidence="3 4" key="1">
    <citation type="submission" date="2024-09" db="EMBL/GenBank/DDBJ databases">
        <title>The Natural Products Discovery Center: Release of the First 8490 Sequenced Strains for Exploring Actinobacteria Biosynthetic Diversity.</title>
        <authorList>
            <person name="Kalkreuter E."/>
            <person name="Kautsar S.A."/>
            <person name="Yang D."/>
            <person name="Bader C.D."/>
            <person name="Teijaro C.N."/>
            <person name="Fluegel L."/>
            <person name="Davis C.M."/>
            <person name="Simpson J.R."/>
            <person name="Lauterbach L."/>
            <person name="Steele A.D."/>
            <person name="Gui C."/>
            <person name="Meng S."/>
            <person name="Li G."/>
            <person name="Viehrig K."/>
            <person name="Ye F."/>
            <person name="Su P."/>
            <person name="Kiefer A.F."/>
            <person name="Nichols A."/>
            <person name="Cepeda A.J."/>
            <person name="Yan W."/>
            <person name="Fan B."/>
            <person name="Jiang Y."/>
            <person name="Adhikari A."/>
            <person name="Zheng C.-J."/>
            <person name="Schuster L."/>
            <person name="Cowan T.M."/>
            <person name="Smanski M.J."/>
            <person name="Chevrette M.G."/>
            <person name="De Carvalho L.P.S."/>
            <person name="Shen B."/>
        </authorList>
    </citation>
    <scope>NUCLEOTIDE SEQUENCE [LARGE SCALE GENOMIC DNA]</scope>
    <source>
        <strain evidence="3 4">NPDC060353</strain>
    </source>
</reference>
<keyword evidence="3" id="KW-0378">Hydrolase</keyword>
<evidence type="ECO:0000313" key="4">
    <source>
        <dbReference type="Proteomes" id="UP001598673"/>
    </source>
</evidence>
<dbReference type="RefSeq" id="WP_258937618.1">
    <property type="nucleotide sequence ID" value="NZ_JANBBF010000012.1"/>
</dbReference>
<comment type="caution">
    <text evidence="3">The sequence shown here is derived from an EMBL/GenBank/DDBJ whole genome shotgun (WGS) entry which is preliminary data.</text>
</comment>
<protein>
    <submittedName>
        <fullName evidence="3">Fumarylacetoacetate hydrolase family protein</fullName>
    </submittedName>
</protein>
<organism evidence="3 4">
    <name type="scientific">Prauserella salsuginis</name>
    <dbReference type="NCBI Taxonomy" id="387889"/>
    <lineage>
        <taxon>Bacteria</taxon>
        <taxon>Bacillati</taxon>
        <taxon>Actinomycetota</taxon>
        <taxon>Actinomycetes</taxon>
        <taxon>Pseudonocardiales</taxon>
        <taxon>Pseudonocardiaceae</taxon>
        <taxon>Prauserella</taxon>
        <taxon>Prauserella salsuginis group</taxon>
    </lineage>
</organism>
<evidence type="ECO:0000256" key="1">
    <source>
        <dbReference type="ARBA" id="ARBA00022723"/>
    </source>
</evidence>
<dbReference type="EMBL" id="JBHXCV010000003">
    <property type="protein sequence ID" value="MFD6792843.1"/>
    <property type="molecule type" value="Genomic_DNA"/>
</dbReference>
<dbReference type="Gene3D" id="3.90.850.10">
    <property type="entry name" value="Fumarylacetoacetase-like, C-terminal domain"/>
    <property type="match status" value="1"/>
</dbReference>
<accession>A0ABW6G0Z4</accession>
<keyword evidence="4" id="KW-1185">Reference proteome</keyword>
<keyword evidence="1" id="KW-0479">Metal-binding</keyword>
<dbReference type="InterPro" id="IPR011234">
    <property type="entry name" value="Fumarylacetoacetase-like_C"/>
</dbReference>